<evidence type="ECO:0000256" key="8">
    <source>
        <dbReference type="ARBA" id="ARBA00023242"/>
    </source>
</evidence>
<accession>A0AAD8PBG4</accession>
<dbReference type="Pfam" id="PF00847">
    <property type="entry name" value="AP2"/>
    <property type="match status" value="1"/>
</dbReference>
<feature type="region of interest" description="Disordered" evidence="10">
    <location>
        <begin position="162"/>
        <end position="183"/>
    </location>
</feature>
<dbReference type="Gene3D" id="3.30.730.10">
    <property type="entry name" value="AP2/ERF domain"/>
    <property type="match status" value="1"/>
</dbReference>
<organism evidence="12 13">
    <name type="scientific">Tagetes erecta</name>
    <name type="common">African marigold</name>
    <dbReference type="NCBI Taxonomy" id="13708"/>
    <lineage>
        <taxon>Eukaryota</taxon>
        <taxon>Viridiplantae</taxon>
        <taxon>Streptophyta</taxon>
        <taxon>Embryophyta</taxon>
        <taxon>Tracheophyta</taxon>
        <taxon>Spermatophyta</taxon>
        <taxon>Magnoliopsida</taxon>
        <taxon>eudicotyledons</taxon>
        <taxon>Gunneridae</taxon>
        <taxon>Pentapetalae</taxon>
        <taxon>asterids</taxon>
        <taxon>campanulids</taxon>
        <taxon>Asterales</taxon>
        <taxon>Asteraceae</taxon>
        <taxon>Asteroideae</taxon>
        <taxon>Heliantheae alliance</taxon>
        <taxon>Tageteae</taxon>
        <taxon>Tagetes</taxon>
    </lineage>
</organism>
<keyword evidence="4" id="KW-0805">Transcription regulation</keyword>
<dbReference type="PANTHER" id="PTHR31657:SF20">
    <property type="entry name" value="ETHYLENE-RESPONSIVE TRANSCRIPTION FACTOR ERF061"/>
    <property type="match status" value="1"/>
</dbReference>
<evidence type="ECO:0000313" key="13">
    <source>
        <dbReference type="Proteomes" id="UP001229421"/>
    </source>
</evidence>
<evidence type="ECO:0000256" key="6">
    <source>
        <dbReference type="ARBA" id="ARBA00023159"/>
    </source>
</evidence>
<keyword evidence="3" id="KW-0611">Plant defense</keyword>
<comment type="caution">
    <text evidence="12">The sequence shown here is derived from an EMBL/GenBank/DDBJ whole genome shotgun (WGS) entry which is preliminary data.</text>
</comment>
<evidence type="ECO:0000256" key="3">
    <source>
        <dbReference type="ARBA" id="ARBA00022821"/>
    </source>
</evidence>
<keyword evidence="6" id="KW-0010">Activator</keyword>
<dbReference type="PANTHER" id="PTHR31657">
    <property type="entry name" value="ETHYLENE-RESPONSIVE TRANSCRIPTION FACTOR ERF061"/>
    <property type="match status" value="1"/>
</dbReference>
<comment type="subcellular location">
    <subcellularLocation>
        <location evidence="1">Nucleus</location>
    </subcellularLocation>
</comment>
<evidence type="ECO:0000259" key="11">
    <source>
        <dbReference type="PROSITE" id="PS51032"/>
    </source>
</evidence>
<dbReference type="InterPro" id="IPR051758">
    <property type="entry name" value="ERF/AP2-like"/>
</dbReference>
<evidence type="ECO:0000256" key="1">
    <source>
        <dbReference type="ARBA" id="ARBA00004123"/>
    </source>
</evidence>
<dbReference type="GO" id="GO:0009873">
    <property type="term" value="P:ethylene-activated signaling pathway"/>
    <property type="evidence" value="ECO:0007669"/>
    <property type="project" value="UniProtKB-KW"/>
</dbReference>
<dbReference type="Proteomes" id="UP001229421">
    <property type="component" value="Unassembled WGS sequence"/>
</dbReference>
<feature type="domain" description="AP2/ERF" evidence="11">
    <location>
        <begin position="75"/>
        <end position="132"/>
    </location>
</feature>
<keyword evidence="13" id="KW-1185">Reference proteome</keyword>
<dbReference type="SUPFAM" id="SSF54171">
    <property type="entry name" value="DNA-binding domain"/>
    <property type="match status" value="1"/>
</dbReference>
<name>A0AAD8PBG4_TARER</name>
<dbReference type="AlphaFoldDB" id="A0AAD8PBG4"/>
<dbReference type="InterPro" id="IPR001471">
    <property type="entry name" value="AP2/ERF_dom"/>
</dbReference>
<reference evidence="12" key="1">
    <citation type="journal article" date="2023" name="bioRxiv">
        <title>Improved chromosome-level genome assembly for marigold (Tagetes erecta).</title>
        <authorList>
            <person name="Jiang F."/>
            <person name="Yuan L."/>
            <person name="Wang S."/>
            <person name="Wang H."/>
            <person name="Xu D."/>
            <person name="Wang A."/>
            <person name="Fan W."/>
        </authorList>
    </citation>
    <scope>NUCLEOTIDE SEQUENCE</scope>
    <source>
        <strain evidence="12">WSJ</strain>
        <tissue evidence="12">Leaf</tissue>
    </source>
</reference>
<evidence type="ECO:0000256" key="10">
    <source>
        <dbReference type="SAM" id="MobiDB-lite"/>
    </source>
</evidence>
<dbReference type="GO" id="GO:0006952">
    <property type="term" value="P:defense response"/>
    <property type="evidence" value="ECO:0007669"/>
    <property type="project" value="UniProtKB-KW"/>
</dbReference>
<dbReference type="GO" id="GO:0003700">
    <property type="term" value="F:DNA-binding transcription factor activity"/>
    <property type="evidence" value="ECO:0007669"/>
    <property type="project" value="InterPro"/>
</dbReference>
<dbReference type="FunFam" id="3.30.730.10:FF:000001">
    <property type="entry name" value="Ethylene-responsive transcription factor 2"/>
    <property type="match status" value="1"/>
</dbReference>
<evidence type="ECO:0000313" key="12">
    <source>
        <dbReference type="EMBL" id="KAK1439591.1"/>
    </source>
</evidence>
<evidence type="ECO:0000256" key="5">
    <source>
        <dbReference type="ARBA" id="ARBA00023125"/>
    </source>
</evidence>
<keyword evidence="5" id="KW-0238">DNA-binding</keyword>
<dbReference type="GO" id="GO:0000976">
    <property type="term" value="F:transcription cis-regulatory region binding"/>
    <property type="evidence" value="ECO:0007669"/>
    <property type="project" value="UniProtKB-ARBA"/>
</dbReference>
<proteinExistence type="inferred from homology"/>
<dbReference type="PROSITE" id="PS51032">
    <property type="entry name" value="AP2_ERF"/>
    <property type="match status" value="1"/>
</dbReference>
<dbReference type="InterPro" id="IPR036955">
    <property type="entry name" value="AP2/ERF_dom_sf"/>
</dbReference>
<sequence length="216" mass="24662">MLYVLTQQMEPVIETYSGQPDKKIKRPYQEHNESTFVFALSQSSKKQHMMISFKPDDNVTGHDHRTRGHRSVVKLYRGARQRQWGKWVAEIRVPQSRNRRWLGTFETAVEAALAYDREAFKLRGNNARLNFPHLVIKDSKQMSIPSSSQPSVEHEVNPLVNGSYAPEQAGLSSDDATNPVEPSDHSLFAWGDMEDGVTNASQVHSFMWDNFESLIS</sequence>
<evidence type="ECO:0000256" key="9">
    <source>
        <dbReference type="ARBA" id="ARBA00024343"/>
    </source>
</evidence>
<evidence type="ECO:0000256" key="7">
    <source>
        <dbReference type="ARBA" id="ARBA00023163"/>
    </source>
</evidence>
<keyword evidence="8" id="KW-0539">Nucleus</keyword>
<dbReference type="EMBL" id="JAUHHV010000001">
    <property type="protein sequence ID" value="KAK1439591.1"/>
    <property type="molecule type" value="Genomic_DNA"/>
</dbReference>
<keyword evidence="2" id="KW-0936">Ethylene signaling pathway</keyword>
<gene>
    <name evidence="12" type="ORF">QVD17_05411</name>
</gene>
<evidence type="ECO:0000256" key="2">
    <source>
        <dbReference type="ARBA" id="ARBA00022745"/>
    </source>
</evidence>
<dbReference type="GO" id="GO:0005634">
    <property type="term" value="C:nucleus"/>
    <property type="evidence" value="ECO:0007669"/>
    <property type="project" value="UniProtKB-SubCell"/>
</dbReference>
<keyword evidence="7" id="KW-0804">Transcription</keyword>
<dbReference type="InterPro" id="IPR016177">
    <property type="entry name" value="DNA-bd_dom_sf"/>
</dbReference>
<dbReference type="CDD" id="cd00018">
    <property type="entry name" value="AP2"/>
    <property type="match status" value="1"/>
</dbReference>
<dbReference type="SMART" id="SM00380">
    <property type="entry name" value="AP2"/>
    <property type="match status" value="1"/>
</dbReference>
<protein>
    <recommendedName>
        <fullName evidence="11">AP2/ERF domain-containing protein</fullName>
    </recommendedName>
</protein>
<dbReference type="PRINTS" id="PR00367">
    <property type="entry name" value="ETHRSPELEMNT"/>
</dbReference>
<comment type="similarity">
    <text evidence="9">Belongs to the AP2/ERF transcription factor family. ERF subfamily.</text>
</comment>
<evidence type="ECO:0000256" key="4">
    <source>
        <dbReference type="ARBA" id="ARBA00023015"/>
    </source>
</evidence>